<organism evidence="1 2">
    <name type="scientific">Glomus cerebriforme</name>
    <dbReference type="NCBI Taxonomy" id="658196"/>
    <lineage>
        <taxon>Eukaryota</taxon>
        <taxon>Fungi</taxon>
        <taxon>Fungi incertae sedis</taxon>
        <taxon>Mucoromycota</taxon>
        <taxon>Glomeromycotina</taxon>
        <taxon>Glomeromycetes</taxon>
        <taxon>Glomerales</taxon>
        <taxon>Glomeraceae</taxon>
        <taxon>Glomus</taxon>
    </lineage>
</organism>
<comment type="caution">
    <text evidence="1">The sequence shown here is derived from an EMBL/GenBank/DDBJ whole genome shotgun (WGS) entry which is preliminary data.</text>
</comment>
<accession>A0A397SLC4</accession>
<protein>
    <submittedName>
        <fullName evidence="1">Uncharacterized protein</fullName>
    </submittedName>
</protein>
<name>A0A397SLC4_9GLOM</name>
<evidence type="ECO:0000313" key="2">
    <source>
        <dbReference type="Proteomes" id="UP000265703"/>
    </source>
</evidence>
<dbReference type="AlphaFoldDB" id="A0A397SLC4"/>
<dbReference type="Proteomes" id="UP000265703">
    <property type="component" value="Unassembled WGS sequence"/>
</dbReference>
<reference evidence="1 2" key="1">
    <citation type="submission" date="2018-06" db="EMBL/GenBank/DDBJ databases">
        <title>Comparative genomics reveals the genomic features of Rhizophagus irregularis, R. cerebriforme, R. diaphanum and Gigaspora rosea, and their symbiotic lifestyle signature.</title>
        <authorList>
            <person name="Morin E."/>
            <person name="San Clemente H."/>
            <person name="Chen E.C.H."/>
            <person name="De La Providencia I."/>
            <person name="Hainaut M."/>
            <person name="Kuo A."/>
            <person name="Kohler A."/>
            <person name="Murat C."/>
            <person name="Tang N."/>
            <person name="Roy S."/>
            <person name="Loubradou J."/>
            <person name="Henrissat B."/>
            <person name="Grigoriev I.V."/>
            <person name="Corradi N."/>
            <person name="Roux C."/>
            <person name="Martin F.M."/>
        </authorList>
    </citation>
    <scope>NUCLEOTIDE SEQUENCE [LARGE SCALE GENOMIC DNA]</scope>
    <source>
        <strain evidence="1 2">DAOM 227022</strain>
    </source>
</reference>
<sequence>MDNNILKLKVDSLLLYKDFSNCCSDDNWHTCENKMVFSETFTNLPNLHVNVYLLQHTRNFATLTNTAIDPNIYKILTSWYAIENLSSIINKEFEEHVNNNITICYYDNNFVDIILINQQNAKKINEMGLSKKLDDKHPFF</sequence>
<proteinExistence type="predicted"/>
<evidence type="ECO:0000313" key="1">
    <source>
        <dbReference type="EMBL" id="RIA86452.1"/>
    </source>
</evidence>
<gene>
    <name evidence="1" type="ORF">C1645_829272</name>
</gene>
<dbReference type="EMBL" id="QKYT01000363">
    <property type="protein sequence ID" value="RIA86452.1"/>
    <property type="molecule type" value="Genomic_DNA"/>
</dbReference>
<dbReference type="OrthoDB" id="2425728at2759"/>
<keyword evidence="2" id="KW-1185">Reference proteome</keyword>
<dbReference type="STRING" id="658196.A0A397SLC4"/>